<dbReference type="AlphaFoldDB" id="A0A197KGK9"/>
<feature type="compositionally biased region" description="Polar residues" evidence="1">
    <location>
        <begin position="155"/>
        <end position="185"/>
    </location>
</feature>
<dbReference type="OrthoDB" id="2408401at2759"/>
<dbReference type="Proteomes" id="UP000078512">
    <property type="component" value="Unassembled WGS sequence"/>
</dbReference>
<sequence>MTQIITITAPKQSFIYGEETKSLQVRYDQEGQYFYNRLDDILHAFDGAKQFGVGEFRVGGEPIPFLVSDNGQRHDPPRISHYPNDIVEISTAVRSPDPSYSSDSIIIKEIHTGFGISAETSLPPSASLSSSSSRSLSFSRLMEAATDKTDISQHLPRTSSLAPESASATATANVDTPLSRSNSTQRRVPERPPRLRPVQARPQHSPSSSVSSSVSYSSQSSGATTLTSSSISPPAPLLPLLPTPLSSLSVENSKRFSVISNDASGLKSELVYINNLINAAQDRKSEYFRELLRYYGILLGQEQHVFEERLSSQNLLHLHNHNPQYRTGLKKDIMERKLDAILVQSREIHECSIPRFFVLLPETFGSFDSKSLKLEQCRLYFLCECEAHSSGQSHQKSRSPSSPTSPTSPSFSRRRVHLHTHSSYAISRPYDFLKWYGSYILGMLKVLSHCLRTGTAAHETSHEAMSGVDSITNATLANVVSGSISFLRQTLEECGITPPLPTTSPEGLQQQDGPFPNVAALESADLRRLMTFLRNNDGDRILGNLYRITTSEGYIKWVCHEHYEQSLRGTTMDSFLRILQGINGTYDPHLRKVTISLKSSADSRTFFEAFAKQASDVDELDVVFDGWSFWSRDLESLVKSVCQSNVKSLKLDLKDSVNDPICEFGARITPGSKYQALFELLWNRNLQGLSLSGAGAFGFRTSDFEMGPHFSYLQSFHFLHAIKTSDQLRLMKLLAYCSNLKDLRLGDYVNPSGIRQQMVSVIAAMEHLRTLHLYRVEGKCERPVSGLLEAFTKKATPLKELVCYVGRVDEWELGEVIKSLSRTLEVLVVEQVSPPNLDLVPVTTDSSPTGSSGASFQRQFTSMLLPSPFSRLTHLDLNANLSPQSMNYLAGTLKSLNLVHLGLTGHSKSLLEHVNFPALRSISLLGFDADGMKPLKVYVQNCNNPMHLEVISLQGCKYANPWKFAPLLKSLTLRRLQLSGLSSPELKGMMGVMNLSRLECLILVECHYDWTVEEALARKRTDFRPELMLHLSIASSEVSHQQVEEKGVDKVESREAVDTAVKLAARRVRIYSEAQLLLLSKPLLGVF</sequence>
<dbReference type="SUPFAM" id="SSF52047">
    <property type="entry name" value="RNI-like"/>
    <property type="match status" value="1"/>
</dbReference>
<feature type="compositionally biased region" description="Low complexity" evidence="1">
    <location>
        <begin position="398"/>
        <end position="411"/>
    </location>
</feature>
<evidence type="ECO:0008006" key="4">
    <source>
        <dbReference type="Google" id="ProtNLM"/>
    </source>
</evidence>
<gene>
    <name evidence="2" type="ORF">K457DRAFT_12513</name>
</gene>
<organism evidence="2 3">
    <name type="scientific">Linnemannia elongata AG-77</name>
    <dbReference type="NCBI Taxonomy" id="1314771"/>
    <lineage>
        <taxon>Eukaryota</taxon>
        <taxon>Fungi</taxon>
        <taxon>Fungi incertae sedis</taxon>
        <taxon>Mucoromycota</taxon>
        <taxon>Mortierellomycotina</taxon>
        <taxon>Mortierellomycetes</taxon>
        <taxon>Mortierellales</taxon>
        <taxon>Mortierellaceae</taxon>
        <taxon>Linnemannia</taxon>
    </lineage>
</organism>
<keyword evidence="3" id="KW-1185">Reference proteome</keyword>
<protein>
    <recommendedName>
        <fullName evidence="4">RNI-like protein</fullName>
    </recommendedName>
</protein>
<reference evidence="2 3" key="1">
    <citation type="submission" date="2016-05" db="EMBL/GenBank/DDBJ databases">
        <title>Genome sequencing reveals origins of a unique bacterial endosymbiosis in the earliest lineages of terrestrial Fungi.</title>
        <authorList>
            <consortium name="DOE Joint Genome Institute"/>
            <person name="Uehling J."/>
            <person name="Gryganskyi A."/>
            <person name="Hameed K."/>
            <person name="Tschaplinski T."/>
            <person name="Misztal P."/>
            <person name="Wu S."/>
            <person name="Desiro A."/>
            <person name="Vande Pol N."/>
            <person name="Du Z.-Y."/>
            <person name="Zienkiewicz A."/>
            <person name="Zienkiewicz K."/>
            <person name="Morin E."/>
            <person name="Tisserant E."/>
            <person name="Splivallo R."/>
            <person name="Hainaut M."/>
            <person name="Henrissat B."/>
            <person name="Ohm R."/>
            <person name="Kuo A."/>
            <person name="Yan J."/>
            <person name="Lipzen A."/>
            <person name="Nolan M."/>
            <person name="Labutti K."/>
            <person name="Barry K."/>
            <person name="Goldstein A."/>
            <person name="Labbe J."/>
            <person name="Schadt C."/>
            <person name="Tuskan G."/>
            <person name="Grigoriev I."/>
            <person name="Martin F."/>
            <person name="Vilgalys R."/>
            <person name="Bonito G."/>
        </authorList>
    </citation>
    <scope>NUCLEOTIDE SEQUENCE [LARGE SCALE GENOMIC DNA]</scope>
    <source>
        <strain evidence="2 3">AG-77</strain>
    </source>
</reference>
<evidence type="ECO:0000256" key="1">
    <source>
        <dbReference type="SAM" id="MobiDB-lite"/>
    </source>
</evidence>
<dbReference type="EMBL" id="KV442011">
    <property type="protein sequence ID" value="OAQ36857.1"/>
    <property type="molecule type" value="Genomic_DNA"/>
</dbReference>
<proteinExistence type="predicted"/>
<feature type="region of interest" description="Disordered" evidence="1">
    <location>
        <begin position="147"/>
        <end position="234"/>
    </location>
</feature>
<dbReference type="Gene3D" id="3.80.10.10">
    <property type="entry name" value="Ribonuclease Inhibitor"/>
    <property type="match status" value="1"/>
</dbReference>
<feature type="compositionally biased region" description="Low complexity" evidence="1">
    <location>
        <begin position="205"/>
        <end position="232"/>
    </location>
</feature>
<feature type="region of interest" description="Disordered" evidence="1">
    <location>
        <begin position="391"/>
        <end position="414"/>
    </location>
</feature>
<accession>A0A197KGK9</accession>
<name>A0A197KGK9_9FUNG</name>
<dbReference type="InterPro" id="IPR032675">
    <property type="entry name" value="LRR_dom_sf"/>
</dbReference>
<evidence type="ECO:0000313" key="3">
    <source>
        <dbReference type="Proteomes" id="UP000078512"/>
    </source>
</evidence>
<evidence type="ECO:0000313" key="2">
    <source>
        <dbReference type="EMBL" id="OAQ36857.1"/>
    </source>
</evidence>